<keyword evidence="8" id="KW-1185">Reference proteome</keyword>
<keyword evidence="2" id="KW-0547">Nucleotide-binding</keyword>
<evidence type="ECO:0000313" key="8">
    <source>
        <dbReference type="Proteomes" id="UP001176940"/>
    </source>
</evidence>
<evidence type="ECO:0000256" key="2">
    <source>
        <dbReference type="ARBA" id="ARBA00022741"/>
    </source>
</evidence>
<evidence type="ECO:0000256" key="3">
    <source>
        <dbReference type="ARBA" id="ARBA00022840"/>
    </source>
</evidence>
<dbReference type="SMART" id="SM00129">
    <property type="entry name" value="KISc"/>
    <property type="match status" value="1"/>
</dbReference>
<evidence type="ECO:0000256" key="1">
    <source>
        <dbReference type="ARBA" id="ARBA00004245"/>
    </source>
</evidence>
<dbReference type="Gene3D" id="3.40.850.10">
    <property type="entry name" value="Kinesin motor domain"/>
    <property type="match status" value="1"/>
</dbReference>
<dbReference type="Proteomes" id="UP001176940">
    <property type="component" value="Unassembled WGS sequence"/>
</dbReference>
<organism evidence="7 8">
    <name type="scientific">Ranitomeya imitator</name>
    <name type="common">mimic poison frog</name>
    <dbReference type="NCBI Taxonomy" id="111125"/>
    <lineage>
        <taxon>Eukaryota</taxon>
        <taxon>Metazoa</taxon>
        <taxon>Chordata</taxon>
        <taxon>Craniata</taxon>
        <taxon>Vertebrata</taxon>
        <taxon>Euteleostomi</taxon>
        <taxon>Amphibia</taxon>
        <taxon>Batrachia</taxon>
        <taxon>Anura</taxon>
        <taxon>Neobatrachia</taxon>
        <taxon>Hyloidea</taxon>
        <taxon>Dendrobatidae</taxon>
        <taxon>Dendrobatinae</taxon>
        <taxon>Ranitomeya</taxon>
    </lineage>
</organism>
<keyword evidence="3" id="KW-0067">ATP-binding</keyword>
<comment type="caution">
    <text evidence="5">Lacks conserved residue(s) required for the propagation of feature annotation.</text>
</comment>
<comment type="caution">
    <text evidence="7">The sequence shown here is derived from an EMBL/GenBank/DDBJ whole genome shotgun (WGS) entry which is preliminary data.</text>
</comment>
<dbReference type="InterPro" id="IPR036961">
    <property type="entry name" value="Kinesin_motor_dom_sf"/>
</dbReference>
<dbReference type="EMBL" id="CAUEEQ010036760">
    <property type="protein sequence ID" value="CAJ0953481.1"/>
    <property type="molecule type" value="Genomic_DNA"/>
</dbReference>
<dbReference type="InterPro" id="IPR027640">
    <property type="entry name" value="Kinesin-like_fam"/>
</dbReference>
<protein>
    <recommendedName>
        <fullName evidence="6">Kinesin motor domain-containing protein</fullName>
    </recommendedName>
</protein>
<keyword evidence="4" id="KW-0206">Cytoskeleton</keyword>
<dbReference type="Pfam" id="PF16796">
    <property type="entry name" value="Microtub_bd"/>
    <property type="match status" value="1"/>
</dbReference>
<evidence type="ECO:0000313" key="7">
    <source>
        <dbReference type="EMBL" id="CAJ0953481.1"/>
    </source>
</evidence>
<dbReference type="PANTHER" id="PTHR47972:SF43">
    <property type="entry name" value="KINESIN-LIKE PROTEIN"/>
    <property type="match status" value="1"/>
</dbReference>
<sequence length="285" mass="32868">MQSRLASLQPVIKNMKTNYNSLRSQVRSFSQFYEASITEARRQICAAVTDVSEANKDLLQKYQRELRLRKRYHEQLVELKGNIRVLCRVRPHVDPGDVEGSTASTIITDVSDDTKLSILYKGKDRNFTLDKVFLPHTTQDEVFQEIEPVVMSCISGLQRLHLRLWTDGIWKNLHYGVENPGINQKALQVLYQEMEARSGLWYYQVSLSMVEIYNEVIRDLLSHDPQEKLDIKLNPDGSGQLHVPGLTNKEVRSIRHIKKVLITYLLNITTGPRYERYSNHNGPSG</sequence>
<name>A0ABN9LXG3_9NEOB</name>
<evidence type="ECO:0000256" key="4">
    <source>
        <dbReference type="ARBA" id="ARBA00023212"/>
    </source>
</evidence>
<dbReference type="InterPro" id="IPR027417">
    <property type="entry name" value="P-loop_NTPase"/>
</dbReference>
<keyword evidence="4" id="KW-0963">Cytoplasm</keyword>
<evidence type="ECO:0000259" key="6">
    <source>
        <dbReference type="PROSITE" id="PS50067"/>
    </source>
</evidence>
<reference evidence="7" key="1">
    <citation type="submission" date="2023-07" db="EMBL/GenBank/DDBJ databases">
        <authorList>
            <person name="Stuckert A."/>
        </authorList>
    </citation>
    <scope>NUCLEOTIDE SEQUENCE</scope>
</reference>
<accession>A0ABN9LXG3</accession>
<dbReference type="PROSITE" id="PS50067">
    <property type="entry name" value="KINESIN_MOTOR_2"/>
    <property type="match status" value="1"/>
</dbReference>
<dbReference type="SUPFAM" id="SSF52540">
    <property type="entry name" value="P-loop containing nucleoside triphosphate hydrolases"/>
    <property type="match status" value="1"/>
</dbReference>
<dbReference type="InterPro" id="IPR001752">
    <property type="entry name" value="Kinesin_motor_dom"/>
</dbReference>
<proteinExistence type="inferred from homology"/>
<comment type="similarity">
    <text evidence="5">Belongs to the TRAFAC class myosin-kinesin ATPase superfamily. Kinesin family.</text>
</comment>
<gene>
    <name evidence="7" type="ORF">RIMI_LOCUS14325230</name>
</gene>
<evidence type="ECO:0000256" key="5">
    <source>
        <dbReference type="PROSITE-ProRule" id="PRU00283"/>
    </source>
</evidence>
<feature type="domain" description="Kinesin motor" evidence="6">
    <location>
        <begin position="82"/>
        <end position="285"/>
    </location>
</feature>
<dbReference type="InterPro" id="IPR031852">
    <property type="entry name" value="Vik1/Cik1_MT-bd"/>
</dbReference>
<comment type="subcellular location">
    <subcellularLocation>
        <location evidence="1">Cytoplasm</location>
        <location evidence="1">Cytoskeleton</location>
    </subcellularLocation>
</comment>
<dbReference type="PANTHER" id="PTHR47972">
    <property type="entry name" value="KINESIN-LIKE PROTEIN KLP-3"/>
    <property type="match status" value="1"/>
</dbReference>